<dbReference type="SUPFAM" id="SSF53067">
    <property type="entry name" value="Actin-like ATPase domain"/>
    <property type="match status" value="2"/>
</dbReference>
<evidence type="ECO:0000313" key="2">
    <source>
        <dbReference type="EMBL" id="QDV48527.1"/>
    </source>
</evidence>
<protein>
    <submittedName>
        <fullName evidence="2">Glucosamine kinase GspK</fullName>
        <ecNumber evidence="2">2.7.1.8</ecNumber>
    </submittedName>
</protein>
<dbReference type="InterPro" id="IPR052519">
    <property type="entry name" value="Euk-type_GlcNAc_Kinase"/>
</dbReference>
<dbReference type="InterPro" id="IPR043129">
    <property type="entry name" value="ATPase_NBD"/>
</dbReference>
<dbReference type="Gene3D" id="3.30.420.40">
    <property type="match status" value="2"/>
</dbReference>
<accession>A0A518I5Z2</accession>
<sequence length="318" mass="33593">MSLHSNELVLGIDGGGSKTLASLAVLSEGGDFHVVGRGTAGASNLNAIGIVPAAAAVQRAIELAFQSTGTQPRRVAALCMGMSGAGRAEEQQTWVNWAQENQVAEQIDVVTDAETVLAAGTPEGIGVALIAGTGSLAYGMNQTGQIARAGGWGYLLGDEGGGYQIGLAALKAIAKAVDGLGRETCLQSMILHALGLDDPRALIRYVYDHKSKRSDIAALTKLVFEAAENEDHVAREILQQAVTELAELVQVVVSRLHLTKENYSLALTGGLLLQQREYRVSLLEQLHFQQREPSSVECVDDSSLGAIRIAIRRLNAAE</sequence>
<dbReference type="GO" id="GO:0047931">
    <property type="term" value="F:glucosamine kinase activity"/>
    <property type="evidence" value="ECO:0007669"/>
    <property type="project" value="UniProtKB-EC"/>
</dbReference>
<keyword evidence="3" id="KW-1185">Reference proteome</keyword>
<dbReference type="InterPro" id="IPR002731">
    <property type="entry name" value="ATPase_BadF"/>
</dbReference>
<organism evidence="2 3">
    <name type="scientific">Gimesia fumaroli</name>
    <dbReference type="NCBI Taxonomy" id="2527976"/>
    <lineage>
        <taxon>Bacteria</taxon>
        <taxon>Pseudomonadati</taxon>
        <taxon>Planctomycetota</taxon>
        <taxon>Planctomycetia</taxon>
        <taxon>Planctomycetales</taxon>
        <taxon>Planctomycetaceae</taxon>
        <taxon>Gimesia</taxon>
    </lineage>
</organism>
<dbReference type="EMBL" id="CP037452">
    <property type="protein sequence ID" value="QDV48527.1"/>
    <property type="molecule type" value="Genomic_DNA"/>
</dbReference>
<dbReference type="Pfam" id="PF01869">
    <property type="entry name" value="BcrAD_BadFG"/>
    <property type="match status" value="1"/>
</dbReference>
<dbReference type="RefSeq" id="WP_145305660.1">
    <property type="nucleotide sequence ID" value="NZ_CP037452.1"/>
</dbReference>
<dbReference type="CDD" id="cd24007">
    <property type="entry name" value="ASKHA_NBD_eukNAGK-like"/>
    <property type="match status" value="1"/>
</dbReference>
<dbReference type="OrthoDB" id="9772633at2"/>
<feature type="domain" description="ATPase BadF/BadG/BcrA/BcrD type" evidence="1">
    <location>
        <begin position="10"/>
        <end position="275"/>
    </location>
</feature>
<dbReference type="PANTHER" id="PTHR43190:SF3">
    <property type="entry name" value="N-ACETYL-D-GLUCOSAMINE KINASE"/>
    <property type="match status" value="1"/>
</dbReference>
<dbReference type="AlphaFoldDB" id="A0A518I5Z2"/>
<keyword evidence="2" id="KW-0808">Transferase</keyword>
<dbReference type="Proteomes" id="UP000318313">
    <property type="component" value="Chromosome"/>
</dbReference>
<proteinExistence type="predicted"/>
<gene>
    <name evidence="2" type="primary">gspK</name>
    <name evidence="2" type="ORF">Enr17x_05400</name>
</gene>
<dbReference type="EC" id="2.7.1.8" evidence="2"/>
<name>A0A518I5Z2_9PLAN</name>
<keyword evidence="2" id="KW-0418">Kinase</keyword>
<dbReference type="PANTHER" id="PTHR43190">
    <property type="entry name" value="N-ACETYL-D-GLUCOSAMINE KINASE"/>
    <property type="match status" value="1"/>
</dbReference>
<dbReference type="KEGG" id="gfm:Enr17x_05400"/>
<evidence type="ECO:0000259" key="1">
    <source>
        <dbReference type="Pfam" id="PF01869"/>
    </source>
</evidence>
<evidence type="ECO:0000313" key="3">
    <source>
        <dbReference type="Proteomes" id="UP000318313"/>
    </source>
</evidence>
<reference evidence="2 3" key="1">
    <citation type="submission" date="2019-03" db="EMBL/GenBank/DDBJ databases">
        <title>Deep-cultivation of Planctomycetes and their phenomic and genomic characterization uncovers novel biology.</title>
        <authorList>
            <person name="Wiegand S."/>
            <person name="Jogler M."/>
            <person name="Boedeker C."/>
            <person name="Pinto D."/>
            <person name="Vollmers J."/>
            <person name="Rivas-Marin E."/>
            <person name="Kohn T."/>
            <person name="Peeters S.H."/>
            <person name="Heuer A."/>
            <person name="Rast P."/>
            <person name="Oberbeckmann S."/>
            <person name="Bunk B."/>
            <person name="Jeske O."/>
            <person name="Meyerdierks A."/>
            <person name="Storesund J.E."/>
            <person name="Kallscheuer N."/>
            <person name="Luecker S."/>
            <person name="Lage O.M."/>
            <person name="Pohl T."/>
            <person name="Merkel B.J."/>
            <person name="Hornburger P."/>
            <person name="Mueller R.-W."/>
            <person name="Bruemmer F."/>
            <person name="Labrenz M."/>
            <person name="Spormann A.M."/>
            <person name="Op den Camp H."/>
            <person name="Overmann J."/>
            <person name="Amann R."/>
            <person name="Jetten M.S.M."/>
            <person name="Mascher T."/>
            <person name="Medema M.H."/>
            <person name="Devos D.P."/>
            <person name="Kaster A.-K."/>
            <person name="Ovreas L."/>
            <person name="Rohde M."/>
            <person name="Galperin M.Y."/>
            <person name="Jogler C."/>
        </authorList>
    </citation>
    <scope>NUCLEOTIDE SEQUENCE [LARGE SCALE GENOMIC DNA]</scope>
    <source>
        <strain evidence="2 3">Enr17</strain>
    </source>
</reference>